<feature type="transmembrane region" description="Helical" evidence="1">
    <location>
        <begin position="20"/>
        <end position="40"/>
    </location>
</feature>
<dbReference type="Proteomes" id="UP000006228">
    <property type="component" value="Unassembled WGS sequence"/>
</dbReference>
<dbReference type="EMBL" id="AEVT01000117">
    <property type="protein sequence ID" value="EGA68218.1"/>
    <property type="molecule type" value="Genomic_DNA"/>
</dbReference>
<name>E8MD42_PHOS4</name>
<reference evidence="2 3" key="1">
    <citation type="journal article" date="2012" name="Int. J. Syst. Evol. Microbiol.">
        <title>Vibrio caribbeanicus sp. nov., isolated from the marine sponge Scleritoderma cyanea.</title>
        <authorList>
            <person name="Hoffmann M."/>
            <person name="Monday S.R."/>
            <person name="Allard M.W."/>
            <person name="Strain E.A."/>
            <person name="Whittaker P."/>
            <person name="Naum M."/>
            <person name="McCarthy P.J."/>
            <person name="Lopez J.V."/>
            <person name="Fischer M."/>
            <person name="Brown E.W."/>
        </authorList>
    </citation>
    <scope>NUCLEOTIDE SEQUENCE [LARGE SCALE GENOMIC DNA]</scope>
    <source>
        <strain evidence="3">DSMZ 21326</strain>
    </source>
</reference>
<comment type="caution">
    <text evidence="2">The sequence shown here is derived from an EMBL/GenBank/DDBJ whole genome shotgun (WGS) entry which is preliminary data.</text>
</comment>
<keyword evidence="1" id="KW-0472">Membrane</keyword>
<dbReference type="RefSeq" id="WP_008081369.1">
    <property type="nucleotide sequence ID" value="NZ_AEVT01000117.1"/>
</dbReference>
<proteinExistence type="predicted"/>
<gene>
    <name evidence="2" type="ORF">VISI1226_15796</name>
</gene>
<dbReference type="GeneID" id="95571779"/>
<evidence type="ECO:0000313" key="2">
    <source>
        <dbReference type="EMBL" id="EGA68218.1"/>
    </source>
</evidence>
<keyword evidence="1" id="KW-1133">Transmembrane helix</keyword>
<accession>E8MD42</accession>
<organism evidence="2 3">
    <name type="scientific">Vibrio sinaloensis DSM 21326</name>
    <dbReference type="NCBI Taxonomy" id="945550"/>
    <lineage>
        <taxon>Bacteria</taxon>
        <taxon>Pseudomonadati</taxon>
        <taxon>Pseudomonadota</taxon>
        <taxon>Gammaproteobacteria</taxon>
        <taxon>Vibrionales</taxon>
        <taxon>Vibrionaceae</taxon>
        <taxon>Vibrio</taxon>
        <taxon>Vibrio oreintalis group</taxon>
    </lineage>
</organism>
<sequence>MLLKNNIKNFFQDETGLTVVEYVVGASVMLAGLSGLFLAFQDILTEEFNSLFSQ</sequence>
<keyword evidence="1" id="KW-0812">Transmembrane</keyword>
<evidence type="ECO:0008006" key="4">
    <source>
        <dbReference type="Google" id="ProtNLM"/>
    </source>
</evidence>
<evidence type="ECO:0000256" key="1">
    <source>
        <dbReference type="SAM" id="Phobius"/>
    </source>
</evidence>
<protein>
    <recommendedName>
        <fullName evidence="4">Fimbrial protein</fullName>
    </recommendedName>
</protein>
<dbReference type="AlphaFoldDB" id="E8MD42"/>
<evidence type="ECO:0000313" key="3">
    <source>
        <dbReference type="Proteomes" id="UP000006228"/>
    </source>
</evidence>